<organism evidence="1 2">
    <name type="scientific">Ceratitis capitata</name>
    <name type="common">Mediterranean fruit fly</name>
    <name type="synonym">Tephritis capitata</name>
    <dbReference type="NCBI Taxonomy" id="7213"/>
    <lineage>
        <taxon>Eukaryota</taxon>
        <taxon>Metazoa</taxon>
        <taxon>Ecdysozoa</taxon>
        <taxon>Arthropoda</taxon>
        <taxon>Hexapoda</taxon>
        <taxon>Insecta</taxon>
        <taxon>Pterygota</taxon>
        <taxon>Neoptera</taxon>
        <taxon>Endopterygota</taxon>
        <taxon>Diptera</taxon>
        <taxon>Brachycera</taxon>
        <taxon>Muscomorpha</taxon>
        <taxon>Tephritoidea</taxon>
        <taxon>Tephritidae</taxon>
        <taxon>Ceratitis</taxon>
        <taxon>Ceratitis</taxon>
    </lineage>
</organism>
<proteinExistence type="predicted"/>
<evidence type="ECO:0000313" key="2">
    <source>
        <dbReference type="Proteomes" id="UP000606786"/>
    </source>
</evidence>
<reference evidence="1" key="1">
    <citation type="submission" date="2020-11" db="EMBL/GenBank/DDBJ databases">
        <authorList>
            <person name="Whitehead M."/>
        </authorList>
    </citation>
    <scope>NUCLEOTIDE SEQUENCE</scope>
    <source>
        <strain evidence="1">EGII</strain>
    </source>
</reference>
<sequence>MIVKITTKPTLDASFCCCYLANFSTSFSALNTSNCEIFYAAFNCIRCRVLQVRQAVAQHMQMH</sequence>
<dbReference type="Proteomes" id="UP000606786">
    <property type="component" value="Unassembled WGS sequence"/>
</dbReference>
<gene>
    <name evidence="1" type="ORF">CCAP1982_LOCUS4061</name>
</gene>
<comment type="caution">
    <text evidence="1">The sequence shown here is derived from an EMBL/GenBank/DDBJ whole genome shotgun (WGS) entry which is preliminary data.</text>
</comment>
<accession>A0A811U7V6</accession>
<feature type="non-terminal residue" evidence="1">
    <location>
        <position position="63"/>
    </location>
</feature>
<dbReference type="AlphaFoldDB" id="A0A811U7V6"/>
<protein>
    <submittedName>
        <fullName evidence="1">(Mediterranean fruit fly) hypothetical protein</fullName>
    </submittedName>
</protein>
<name>A0A811U7V6_CERCA</name>
<dbReference type="EMBL" id="CAJHJT010000001">
    <property type="protein sequence ID" value="CAD6995342.1"/>
    <property type="molecule type" value="Genomic_DNA"/>
</dbReference>
<evidence type="ECO:0000313" key="1">
    <source>
        <dbReference type="EMBL" id="CAD6995342.1"/>
    </source>
</evidence>
<keyword evidence="2" id="KW-1185">Reference proteome</keyword>